<dbReference type="EMBL" id="JAEKNN010000008">
    <property type="protein sequence ID" value="MBJ7608173.1"/>
    <property type="molecule type" value="Genomic_DNA"/>
</dbReference>
<evidence type="ECO:0000313" key="3">
    <source>
        <dbReference type="Proteomes" id="UP000614410"/>
    </source>
</evidence>
<keyword evidence="1" id="KW-0812">Transmembrane</keyword>
<gene>
    <name evidence="2" type="ORF">JF887_01915</name>
</gene>
<feature type="transmembrane region" description="Helical" evidence="1">
    <location>
        <begin position="107"/>
        <end position="124"/>
    </location>
</feature>
<evidence type="ECO:0000313" key="2">
    <source>
        <dbReference type="EMBL" id="MBJ7608173.1"/>
    </source>
</evidence>
<feature type="transmembrane region" description="Helical" evidence="1">
    <location>
        <begin position="49"/>
        <end position="70"/>
    </location>
</feature>
<accession>A0A934KB22</accession>
<feature type="transmembrane region" description="Helical" evidence="1">
    <location>
        <begin position="77"/>
        <end position="95"/>
    </location>
</feature>
<feature type="transmembrane region" description="Helical" evidence="1">
    <location>
        <begin position="165"/>
        <end position="191"/>
    </location>
</feature>
<proteinExistence type="predicted"/>
<keyword evidence="1" id="KW-0472">Membrane</keyword>
<name>A0A934KB22_9BACT</name>
<comment type="caution">
    <text evidence="2">The sequence shown here is derived from an EMBL/GenBank/DDBJ whole genome shotgun (WGS) entry which is preliminary data.</text>
</comment>
<dbReference type="Proteomes" id="UP000614410">
    <property type="component" value="Unassembled WGS sequence"/>
</dbReference>
<feature type="transmembrane region" description="Helical" evidence="1">
    <location>
        <begin position="197"/>
        <end position="215"/>
    </location>
</feature>
<reference evidence="2 3" key="1">
    <citation type="submission" date="2020-10" db="EMBL/GenBank/DDBJ databases">
        <title>Ca. Dormibacterota MAGs.</title>
        <authorList>
            <person name="Montgomery K."/>
        </authorList>
    </citation>
    <scope>NUCLEOTIDE SEQUENCE [LARGE SCALE GENOMIC DNA]</scope>
    <source>
        <strain evidence="2">Mitchell_Peninsula_5</strain>
    </source>
</reference>
<evidence type="ECO:0000256" key="1">
    <source>
        <dbReference type="SAM" id="Phobius"/>
    </source>
</evidence>
<dbReference type="AlphaFoldDB" id="A0A934KB22"/>
<protein>
    <recommendedName>
        <fullName evidence="4">Intracellular septation protein A</fullName>
    </recommendedName>
</protein>
<keyword evidence="1" id="KW-1133">Transmembrane helix</keyword>
<dbReference type="NCBIfam" id="NF041646">
    <property type="entry name" value="VC0807_fam"/>
    <property type="match status" value="1"/>
</dbReference>
<organism evidence="2 3">
    <name type="scientific">Candidatus Amunia macphersoniae</name>
    <dbReference type="NCBI Taxonomy" id="3127014"/>
    <lineage>
        <taxon>Bacteria</taxon>
        <taxon>Bacillati</taxon>
        <taxon>Candidatus Dormiibacterota</taxon>
        <taxon>Candidatus Dormibacteria</taxon>
        <taxon>Candidatus Aeolococcales</taxon>
        <taxon>Candidatus Aeolococcaceae</taxon>
        <taxon>Candidatus Amunia</taxon>
    </lineage>
</organism>
<feature type="transmembrane region" description="Helical" evidence="1">
    <location>
        <begin position="21"/>
        <end position="43"/>
    </location>
</feature>
<evidence type="ECO:0008006" key="4">
    <source>
        <dbReference type="Google" id="ProtNLM"/>
    </source>
</evidence>
<sequence>MPDPIADHPAGELAQPTGGAVLRSVVPSLVINGVLTFVLYQVLIGRGVATVPALVAGSVFPVGYTLWGWVRTRSLDFIAGISLFFIVISAVASLISGSARFTLIKESFFTGIFGLVFFGSLLAPRPLMFHMARQFATGGVPDRVRLWEDRWQYPGFRRSMRVMTAMWGVTFFVADALIRTALVFILSTSVFLVASQLLFYSTFVLTLFATIAYGRRAQRKAMAQRGTMGSAPPAPAAGIDHVSARGRRAAVAGGGVSESSHAERHCWCDATELWS</sequence>